<evidence type="ECO:0000313" key="2">
    <source>
        <dbReference type="EMBL" id="MFC0470393.1"/>
    </source>
</evidence>
<evidence type="ECO:0000313" key="3">
    <source>
        <dbReference type="Proteomes" id="UP001589838"/>
    </source>
</evidence>
<proteinExistence type="predicted"/>
<comment type="caution">
    <text evidence="2">The sequence shown here is derived from an EMBL/GenBank/DDBJ whole genome shotgun (WGS) entry which is preliminary data.</text>
</comment>
<dbReference type="PANTHER" id="PTHR42815">
    <property type="entry name" value="FAD-BINDING, PUTATIVE (AFU_ORTHOLOGUE AFUA_6G07600)-RELATED"/>
    <property type="match status" value="1"/>
</dbReference>
<dbReference type="Gene3D" id="2.30.110.10">
    <property type="entry name" value="Electron Transport, Fmn-binding Protein, Chain A"/>
    <property type="match status" value="1"/>
</dbReference>
<reference evidence="2 3" key="1">
    <citation type="submission" date="2024-09" db="EMBL/GenBank/DDBJ databases">
        <authorList>
            <person name="Sun Q."/>
            <person name="Mori K."/>
        </authorList>
    </citation>
    <scope>NUCLEOTIDE SEQUENCE [LARGE SCALE GENOMIC DNA]</scope>
    <source>
        <strain evidence="2 3">NCAIM B.02610</strain>
    </source>
</reference>
<dbReference type="InterPro" id="IPR012349">
    <property type="entry name" value="Split_barrel_FMN-bd"/>
</dbReference>
<dbReference type="Proteomes" id="UP001589838">
    <property type="component" value="Unassembled WGS sequence"/>
</dbReference>
<dbReference type="NCBIfam" id="TIGR04025">
    <property type="entry name" value="PPOX_FMN_DR2398"/>
    <property type="match status" value="1"/>
</dbReference>
<dbReference type="InterPro" id="IPR024029">
    <property type="entry name" value="Pyridox_Oxase_FMN-dep"/>
</dbReference>
<sequence length="210" mass="23464">MNQVFKNVITSEEELRALAGYPSEGVKKKVIPALDSHCRDFMAKSPFLTLATADSNGACDVSPRGDAPGFVHIIDDHHFVIPERPGNRRMDSITNILANPQVGILFFIPRLGETLRVNGKAVLITDDDLLEKMQVQGKKPVLGIGIQVEECFIHCAKAFIRSGLWNPDSWSEKELLPSVARILKDHIHLPDVEVEVIEEDLKASYEKHLY</sequence>
<feature type="domain" description="Pyridoxamine 5'-phosphate oxidase N-terminal" evidence="1">
    <location>
        <begin position="35"/>
        <end position="154"/>
    </location>
</feature>
<organism evidence="2 3">
    <name type="scientific">Halalkalibacter kiskunsagensis</name>
    <dbReference type="NCBI Taxonomy" id="1548599"/>
    <lineage>
        <taxon>Bacteria</taxon>
        <taxon>Bacillati</taxon>
        <taxon>Bacillota</taxon>
        <taxon>Bacilli</taxon>
        <taxon>Bacillales</taxon>
        <taxon>Bacillaceae</taxon>
        <taxon>Halalkalibacter</taxon>
    </lineage>
</organism>
<dbReference type="EMBL" id="JBHLUX010000020">
    <property type="protein sequence ID" value="MFC0470393.1"/>
    <property type="molecule type" value="Genomic_DNA"/>
</dbReference>
<dbReference type="SUPFAM" id="SSF50475">
    <property type="entry name" value="FMN-binding split barrel"/>
    <property type="match status" value="1"/>
</dbReference>
<keyword evidence="3" id="KW-1185">Reference proteome</keyword>
<dbReference type="RefSeq" id="WP_335960258.1">
    <property type="nucleotide sequence ID" value="NZ_JAXBLX010000009.1"/>
</dbReference>
<evidence type="ECO:0000259" key="1">
    <source>
        <dbReference type="Pfam" id="PF01243"/>
    </source>
</evidence>
<dbReference type="Pfam" id="PF01243">
    <property type="entry name" value="PNPOx_N"/>
    <property type="match status" value="1"/>
</dbReference>
<gene>
    <name evidence="2" type="ORF">ACFFHM_07625</name>
</gene>
<dbReference type="InterPro" id="IPR011576">
    <property type="entry name" value="Pyridox_Oxase_N"/>
</dbReference>
<accession>A0ABV6KAP9</accession>
<dbReference type="PANTHER" id="PTHR42815:SF2">
    <property type="entry name" value="FAD-BINDING, PUTATIVE (AFU_ORTHOLOGUE AFUA_6G07600)-RELATED"/>
    <property type="match status" value="1"/>
</dbReference>
<name>A0ABV6KAP9_9BACI</name>
<protein>
    <submittedName>
        <fullName evidence="2">Pyridoxamine 5'-phosphate oxidase family protein</fullName>
    </submittedName>
</protein>